<dbReference type="AlphaFoldDB" id="A0AA90GWV1"/>
<sequence>MLSGAGDAAGGGILLLDGPWGCGRTTLLTHCVGRAVESGVRTLVAACSPAERDVPFGVLTQLVQGVKAGPQAASVPGDVTSVAQRVLSTTDAGEADNDLLSRRLYGVLLELAGQRPLVIAVDDIRHADLPSARCLSQLVRRLPATRMVVVLTDDRNVRACSLPLRAEALRSPGLHRITVAPLDPRTVGHLVVEQSGAGVDHDKRRWFHEATGGNPVLLRALLADCETAGEVLAQGYGQAFLGCLHRTGPTPLAVVRGLAVLTDAATVPALEHLAGADIEPTGQALAAMTSAGLLRDGTFRRSAARLAVLDDLPAPMREDLHRRAARLLHGAGLPAPVVARHLVRAGRMPDPWVDEVLLTGAFAEDEPRVAIELLNHTLEHRTEAGDRARIQVRLLELESRIDPVAASVRLGPLLAAAGSGDLDVPARAVLVRQLLWRGRTDEAGELLSGLRGRTDSPVLRDLELWLAATFPALSRKTVAGGTGVRVETRSTAVLAELLGRGCGADVVAKAERVLREPLSGRCASGPAPSGLPALMTLIYADRLGAASFWCDQLLTRAESRGLPVVQASVLAAKAEILTRKGEFDEAATTARTALTLPAPGSWGAFVGLPLGGLVLALTRTGLYEEASRYVGRTVPPAVFDTLAGLHHLYGRGHFLLATDRVQAALADFLRCGELLTGWALAGAAPVPWRTAAAEAWLRLGDRDQARRLVLDQVARGGADGDRARAQSLRLLAQTRSAKRRHQLLGEAVGLLEDAGDDFELARALRDLGASHHALGDDRRARRLAHRARQLAKSCGAKPFLDELGAGFDDPGEPARPDGIRSLTGSERRVASLAAAGYTNREIALKLYVTPSTVEQHLTRAFRKLSVKRREELPGELCADLLLRGSR</sequence>
<reference evidence="4" key="1">
    <citation type="submission" date="2023-05" db="EMBL/GenBank/DDBJ databases">
        <title>Streptantibioticus silvisoli sp. nov., acidotolerant actinomycetes 1 from pine litter.</title>
        <authorList>
            <person name="Swiecimska M."/>
            <person name="Golinska P."/>
            <person name="Sangal V."/>
            <person name="Wachnowicz B."/>
            <person name="Goodfellow M."/>
        </authorList>
    </citation>
    <scope>NUCLEOTIDE SEQUENCE</scope>
    <source>
        <strain evidence="4">SL13</strain>
    </source>
</reference>
<evidence type="ECO:0000256" key="2">
    <source>
        <dbReference type="ARBA" id="ARBA00022840"/>
    </source>
</evidence>
<evidence type="ECO:0000259" key="3">
    <source>
        <dbReference type="PROSITE" id="PS50043"/>
    </source>
</evidence>
<name>A0AA90GWV1_9ACTN</name>
<dbReference type="EMBL" id="JABXJJ020000009">
    <property type="protein sequence ID" value="MDI5969354.1"/>
    <property type="molecule type" value="Genomic_DNA"/>
</dbReference>
<dbReference type="Pfam" id="PF13191">
    <property type="entry name" value="AAA_16"/>
    <property type="match status" value="1"/>
</dbReference>
<dbReference type="PRINTS" id="PR00038">
    <property type="entry name" value="HTHLUXR"/>
</dbReference>
<dbReference type="SMART" id="SM00421">
    <property type="entry name" value="HTH_LUXR"/>
    <property type="match status" value="1"/>
</dbReference>
<dbReference type="Gene3D" id="1.10.10.10">
    <property type="entry name" value="Winged helix-like DNA-binding domain superfamily/Winged helix DNA-binding domain"/>
    <property type="match status" value="1"/>
</dbReference>
<dbReference type="InterPro" id="IPR016032">
    <property type="entry name" value="Sig_transdc_resp-reg_C-effctor"/>
</dbReference>
<dbReference type="GO" id="GO:0005524">
    <property type="term" value="F:ATP binding"/>
    <property type="evidence" value="ECO:0007669"/>
    <property type="project" value="UniProtKB-KW"/>
</dbReference>
<dbReference type="PANTHER" id="PTHR16305">
    <property type="entry name" value="TESTICULAR SOLUBLE ADENYLYL CYCLASE"/>
    <property type="match status" value="1"/>
</dbReference>
<dbReference type="SUPFAM" id="SSF46894">
    <property type="entry name" value="C-terminal effector domain of the bipartite response regulators"/>
    <property type="match status" value="1"/>
</dbReference>
<dbReference type="InterPro" id="IPR027417">
    <property type="entry name" value="P-loop_NTPase"/>
</dbReference>
<dbReference type="Pfam" id="PF00196">
    <property type="entry name" value="GerE"/>
    <property type="match status" value="1"/>
</dbReference>
<dbReference type="PROSITE" id="PS50043">
    <property type="entry name" value="HTH_LUXR_2"/>
    <property type="match status" value="1"/>
</dbReference>
<keyword evidence="2" id="KW-0067">ATP-binding</keyword>
<evidence type="ECO:0000313" key="4">
    <source>
        <dbReference type="EMBL" id="MDI5969354.1"/>
    </source>
</evidence>
<dbReference type="InterPro" id="IPR041664">
    <property type="entry name" value="AAA_16"/>
</dbReference>
<dbReference type="PANTHER" id="PTHR16305:SF35">
    <property type="entry name" value="TRANSCRIPTIONAL ACTIVATOR DOMAIN"/>
    <property type="match status" value="1"/>
</dbReference>
<feature type="domain" description="HTH luxR-type" evidence="3">
    <location>
        <begin position="815"/>
        <end position="880"/>
    </location>
</feature>
<keyword evidence="1" id="KW-0547">Nucleotide-binding</keyword>
<dbReference type="PROSITE" id="PS00622">
    <property type="entry name" value="HTH_LUXR_1"/>
    <property type="match status" value="1"/>
</dbReference>
<dbReference type="GO" id="GO:0003677">
    <property type="term" value="F:DNA binding"/>
    <property type="evidence" value="ECO:0007669"/>
    <property type="project" value="InterPro"/>
</dbReference>
<dbReference type="InterPro" id="IPR036388">
    <property type="entry name" value="WH-like_DNA-bd_sf"/>
</dbReference>
<dbReference type="SUPFAM" id="SSF52540">
    <property type="entry name" value="P-loop containing nucleoside triphosphate hydrolases"/>
    <property type="match status" value="1"/>
</dbReference>
<dbReference type="Gene3D" id="1.25.40.10">
    <property type="entry name" value="Tetratricopeptide repeat domain"/>
    <property type="match status" value="1"/>
</dbReference>
<dbReference type="InterPro" id="IPR000792">
    <property type="entry name" value="Tscrpt_reg_LuxR_C"/>
</dbReference>
<dbReference type="GO" id="GO:0006355">
    <property type="term" value="P:regulation of DNA-templated transcription"/>
    <property type="evidence" value="ECO:0007669"/>
    <property type="project" value="InterPro"/>
</dbReference>
<comment type="caution">
    <text evidence="4">The sequence shown here is derived from an EMBL/GenBank/DDBJ whole genome shotgun (WGS) entry which is preliminary data.</text>
</comment>
<proteinExistence type="predicted"/>
<gene>
    <name evidence="4" type="ORF">POF50_008340</name>
</gene>
<accession>A0AA90GWV1</accession>
<organism evidence="4">
    <name type="scientific">Streptantibioticus silvisoli</name>
    <dbReference type="NCBI Taxonomy" id="2705255"/>
    <lineage>
        <taxon>Bacteria</taxon>
        <taxon>Bacillati</taxon>
        <taxon>Actinomycetota</taxon>
        <taxon>Actinomycetes</taxon>
        <taxon>Kitasatosporales</taxon>
        <taxon>Streptomycetaceae</taxon>
        <taxon>Streptantibioticus</taxon>
    </lineage>
</organism>
<dbReference type="GO" id="GO:0004016">
    <property type="term" value="F:adenylate cyclase activity"/>
    <property type="evidence" value="ECO:0007669"/>
    <property type="project" value="TreeGrafter"/>
</dbReference>
<evidence type="ECO:0000256" key="1">
    <source>
        <dbReference type="ARBA" id="ARBA00022741"/>
    </source>
</evidence>
<dbReference type="RefSeq" id="WP_282698584.1">
    <property type="nucleotide sequence ID" value="NZ_JABXJJ020000009.1"/>
</dbReference>
<protein>
    <submittedName>
        <fullName evidence="4">LuxR C-terminal-related transcriptional regulator</fullName>
    </submittedName>
</protein>
<dbReference type="CDD" id="cd06170">
    <property type="entry name" value="LuxR_C_like"/>
    <property type="match status" value="1"/>
</dbReference>
<dbReference type="GO" id="GO:0005737">
    <property type="term" value="C:cytoplasm"/>
    <property type="evidence" value="ECO:0007669"/>
    <property type="project" value="TreeGrafter"/>
</dbReference>
<dbReference type="InterPro" id="IPR011990">
    <property type="entry name" value="TPR-like_helical_dom_sf"/>
</dbReference>
<dbReference type="SUPFAM" id="SSF48452">
    <property type="entry name" value="TPR-like"/>
    <property type="match status" value="1"/>
</dbReference>